<dbReference type="PANTHER" id="PTHR12526">
    <property type="entry name" value="GLYCOSYLTRANSFERASE"/>
    <property type="match status" value="1"/>
</dbReference>
<evidence type="ECO:0000256" key="1">
    <source>
        <dbReference type="ARBA" id="ARBA00022676"/>
    </source>
</evidence>
<dbReference type="Proteomes" id="UP000199647">
    <property type="component" value="Unassembled WGS sequence"/>
</dbReference>
<dbReference type="GO" id="GO:0016757">
    <property type="term" value="F:glycosyltransferase activity"/>
    <property type="evidence" value="ECO:0007669"/>
    <property type="project" value="UniProtKB-KW"/>
</dbReference>
<protein>
    <submittedName>
        <fullName evidence="5">Glycosyltransferase involved in cell wall bisynthesis</fullName>
    </submittedName>
</protein>
<sequence length="344" mass="38267">MTNLRVLHIHLGLNHGGAETFFVKLAGGLARRGVVQRAIVMPDRIWTDDLKLAGCEVVERPLYKGLRGLPAQWALPRDIAAFKPDALLAWMDRAARRVPKGDFVKVGRLGGYYRVKNYRNCDHLVANTPDIARFITESGWPAERTHVISNFPAMKRGAPIARDTLNTPDGKPLLVAMGRFEQIKGFDVLIRAVAQVPDVHLWILGEGREREALEALVRDLGIEDRVRLPGWIERPSAYFEAADIFVVPSRHEPLGNVLLEAWAMQKPVIAADSEGPSWLIQDGENGLLVPKGDAEAMAGAIRRYLTDPELCRRTVEAACRKLESEFSEEAICSSFIRLLSGNNP</sequence>
<organism evidence="5 6">
    <name type="scientific">Faunimonas pinastri</name>
    <dbReference type="NCBI Taxonomy" id="1855383"/>
    <lineage>
        <taxon>Bacteria</taxon>
        <taxon>Pseudomonadati</taxon>
        <taxon>Pseudomonadota</taxon>
        <taxon>Alphaproteobacteria</taxon>
        <taxon>Hyphomicrobiales</taxon>
        <taxon>Afifellaceae</taxon>
        <taxon>Faunimonas</taxon>
    </lineage>
</organism>
<evidence type="ECO:0000256" key="2">
    <source>
        <dbReference type="ARBA" id="ARBA00022679"/>
    </source>
</evidence>
<dbReference type="Pfam" id="PF13439">
    <property type="entry name" value="Glyco_transf_4"/>
    <property type="match status" value="1"/>
</dbReference>
<keyword evidence="1" id="KW-0328">Glycosyltransferase</keyword>
<keyword evidence="6" id="KW-1185">Reference proteome</keyword>
<dbReference type="InterPro" id="IPR001296">
    <property type="entry name" value="Glyco_trans_1"/>
</dbReference>
<feature type="domain" description="Glycosyltransferase subfamily 4-like N-terminal" evidence="4">
    <location>
        <begin position="16"/>
        <end position="150"/>
    </location>
</feature>
<name>A0A1H9KLM0_9HYPH</name>
<dbReference type="STRING" id="1855383.SAMN05216548_11011"/>
<gene>
    <name evidence="5" type="ORF">SAMN05216548_11011</name>
</gene>
<dbReference type="InterPro" id="IPR028098">
    <property type="entry name" value="Glyco_trans_4-like_N"/>
</dbReference>
<dbReference type="Pfam" id="PF00534">
    <property type="entry name" value="Glycos_transf_1"/>
    <property type="match status" value="1"/>
</dbReference>
<accession>A0A1H9KLM0</accession>
<evidence type="ECO:0000313" key="6">
    <source>
        <dbReference type="Proteomes" id="UP000199647"/>
    </source>
</evidence>
<dbReference type="Gene3D" id="3.40.50.2000">
    <property type="entry name" value="Glycogen Phosphorylase B"/>
    <property type="match status" value="2"/>
</dbReference>
<dbReference type="RefSeq" id="WP_092497349.1">
    <property type="nucleotide sequence ID" value="NZ_FOFG01000010.1"/>
</dbReference>
<evidence type="ECO:0000313" key="5">
    <source>
        <dbReference type="EMBL" id="SER00044.1"/>
    </source>
</evidence>
<dbReference type="OrthoDB" id="9787617at2"/>
<reference evidence="5 6" key="1">
    <citation type="submission" date="2016-10" db="EMBL/GenBank/DDBJ databases">
        <authorList>
            <person name="de Groot N.N."/>
        </authorList>
    </citation>
    <scope>NUCLEOTIDE SEQUENCE [LARGE SCALE GENOMIC DNA]</scope>
    <source>
        <strain evidence="5 6">A52C2</strain>
    </source>
</reference>
<keyword evidence="2 5" id="KW-0808">Transferase</keyword>
<feature type="domain" description="Glycosyl transferase family 1" evidence="3">
    <location>
        <begin position="162"/>
        <end position="318"/>
    </location>
</feature>
<dbReference type="AlphaFoldDB" id="A0A1H9KLM0"/>
<dbReference type="PANTHER" id="PTHR12526:SF510">
    <property type="entry name" value="D-INOSITOL 3-PHOSPHATE GLYCOSYLTRANSFERASE"/>
    <property type="match status" value="1"/>
</dbReference>
<evidence type="ECO:0000259" key="3">
    <source>
        <dbReference type="Pfam" id="PF00534"/>
    </source>
</evidence>
<dbReference type="EMBL" id="FOFG01000010">
    <property type="protein sequence ID" value="SER00044.1"/>
    <property type="molecule type" value="Genomic_DNA"/>
</dbReference>
<dbReference type="SUPFAM" id="SSF53756">
    <property type="entry name" value="UDP-Glycosyltransferase/glycogen phosphorylase"/>
    <property type="match status" value="1"/>
</dbReference>
<proteinExistence type="predicted"/>
<evidence type="ECO:0000259" key="4">
    <source>
        <dbReference type="Pfam" id="PF13439"/>
    </source>
</evidence>
<dbReference type="CDD" id="cd03811">
    <property type="entry name" value="GT4_GT28_WabH-like"/>
    <property type="match status" value="1"/>
</dbReference>